<name>A0A853HZU2_9GAMM</name>
<evidence type="ECO:0000256" key="1">
    <source>
        <dbReference type="SAM" id="MobiDB-lite"/>
    </source>
</evidence>
<keyword evidence="3" id="KW-1185">Reference proteome</keyword>
<dbReference type="AlphaFoldDB" id="A0A853HZU2"/>
<protein>
    <submittedName>
        <fullName evidence="2">Uncharacterized protein</fullName>
    </submittedName>
</protein>
<comment type="caution">
    <text evidence="2">The sequence shown here is derived from an EMBL/GenBank/DDBJ whole genome shotgun (WGS) entry which is preliminary data.</text>
</comment>
<feature type="region of interest" description="Disordered" evidence="1">
    <location>
        <begin position="104"/>
        <end position="131"/>
    </location>
</feature>
<organism evidence="2 3">
    <name type="scientific">Spartinivicinus marinus</name>
    <dbReference type="NCBI Taxonomy" id="2994442"/>
    <lineage>
        <taxon>Bacteria</taxon>
        <taxon>Pseudomonadati</taxon>
        <taxon>Pseudomonadota</taxon>
        <taxon>Gammaproteobacteria</taxon>
        <taxon>Oceanospirillales</taxon>
        <taxon>Zooshikellaceae</taxon>
        <taxon>Spartinivicinus</taxon>
    </lineage>
</organism>
<gene>
    <name evidence="2" type="ORF">H0A36_14575</name>
</gene>
<accession>A0A853HZU2</accession>
<dbReference type="Proteomes" id="UP000569732">
    <property type="component" value="Unassembled WGS sequence"/>
</dbReference>
<evidence type="ECO:0000313" key="3">
    <source>
        <dbReference type="Proteomes" id="UP000569732"/>
    </source>
</evidence>
<reference evidence="2 3" key="1">
    <citation type="submission" date="2020-07" db="EMBL/GenBank/DDBJ databases">
        <title>Endozoicomonas sp. nov., isolated from sediment.</title>
        <authorList>
            <person name="Gu T."/>
        </authorList>
    </citation>
    <scope>NUCLEOTIDE SEQUENCE [LARGE SCALE GENOMIC DNA]</scope>
    <source>
        <strain evidence="2 3">SM1973</strain>
    </source>
</reference>
<dbReference type="RefSeq" id="WP_180569263.1">
    <property type="nucleotide sequence ID" value="NZ_JACCKB010000022.1"/>
</dbReference>
<evidence type="ECO:0000313" key="2">
    <source>
        <dbReference type="EMBL" id="NYZ67240.1"/>
    </source>
</evidence>
<dbReference type="EMBL" id="JACCKB010000022">
    <property type="protein sequence ID" value="NYZ67240.1"/>
    <property type="molecule type" value="Genomic_DNA"/>
</dbReference>
<sequence>MSCMFIRVKIRDTVYEIHEGTFASSPELTPKMFLNRAEIKSFYRSCLDQDNGIENQLEYLLKTHSHLEQAFIEAVDQWQITVSARNEMPLYPFVQPAKSVIPPVSHLQPISGQDKKEQPAPEQPTSKSLKDAAQKVIAPGLAAGAVVGASQLQNRNYTLTYAYITETGQPLKNIPYKTTVAGTPVVNQHIADGHTNTNGKTSTVSTTAGEEVDLYTAWPKVNIDKSFLKW</sequence>
<proteinExistence type="predicted"/>